<feature type="compositionally biased region" description="Basic residues" evidence="1">
    <location>
        <begin position="52"/>
        <end position="63"/>
    </location>
</feature>
<reference evidence="2" key="1">
    <citation type="submission" date="2020-02" db="EMBL/GenBank/DDBJ databases">
        <authorList>
            <person name="Meier V. D."/>
        </authorList>
    </citation>
    <scope>NUCLEOTIDE SEQUENCE</scope>
    <source>
        <strain evidence="2">AVDCRST_MAG85</strain>
    </source>
</reference>
<feature type="region of interest" description="Disordered" evidence="1">
    <location>
        <begin position="52"/>
        <end position="189"/>
    </location>
</feature>
<dbReference type="EMBL" id="CADCVT010000138">
    <property type="protein sequence ID" value="CAA9491645.1"/>
    <property type="molecule type" value="Genomic_DNA"/>
</dbReference>
<evidence type="ECO:0000313" key="2">
    <source>
        <dbReference type="EMBL" id="CAA9491645.1"/>
    </source>
</evidence>
<organism evidence="2">
    <name type="scientific">uncultured Solirubrobacteraceae bacterium</name>
    <dbReference type="NCBI Taxonomy" id="1162706"/>
    <lineage>
        <taxon>Bacteria</taxon>
        <taxon>Bacillati</taxon>
        <taxon>Actinomycetota</taxon>
        <taxon>Thermoleophilia</taxon>
        <taxon>Solirubrobacterales</taxon>
        <taxon>Solirubrobacteraceae</taxon>
        <taxon>environmental samples</taxon>
    </lineage>
</organism>
<proteinExistence type="predicted"/>
<feature type="non-terminal residue" evidence="2">
    <location>
        <position position="220"/>
    </location>
</feature>
<feature type="non-terminal residue" evidence="2">
    <location>
        <position position="1"/>
    </location>
</feature>
<evidence type="ECO:0000256" key="1">
    <source>
        <dbReference type="SAM" id="MobiDB-lite"/>
    </source>
</evidence>
<dbReference type="AlphaFoldDB" id="A0A6J4S7W0"/>
<protein>
    <submittedName>
        <fullName evidence="2">Uncharacterized protein</fullName>
    </submittedName>
</protein>
<sequence length="220" mass="25045">EGPPAARVVLLGATRRLGAAQALGDRAQPALRHPVRGPRLLRAGVQRVLARGRHVRRRARRRVPAQLPARAPPRRDRADRRRDGLHLRRARAVLEHDRDRRAMHVRPVEHRRRRQPPLPRPRSADAGTGVRPDPDPHRRRRGGHEQVHDHRRPRQARLDRRELGGDEADPGLLHRRRRAGEGHRVLRSQPSWNAGHSCWAKYASALAHTRGPSTGTRGPM</sequence>
<gene>
    <name evidence="2" type="ORF">AVDCRST_MAG85-1261</name>
</gene>
<feature type="compositionally biased region" description="Basic and acidic residues" evidence="1">
    <location>
        <begin position="73"/>
        <end position="108"/>
    </location>
</feature>
<name>A0A6J4S7W0_9ACTN</name>
<accession>A0A6J4S7W0</accession>